<feature type="transmembrane region" description="Helical" evidence="8">
    <location>
        <begin position="64"/>
        <end position="86"/>
    </location>
</feature>
<protein>
    <recommendedName>
        <fullName evidence="9">Ammonium transporter AmtB-like domain-containing protein</fullName>
    </recommendedName>
</protein>
<feature type="transmembrane region" description="Helical" evidence="8">
    <location>
        <begin position="338"/>
        <end position="362"/>
    </location>
</feature>
<dbReference type="PANTHER" id="PTHR11730:SF6">
    <property type="entry name" value="AMMONIUM TRANSPORTER"/>
    <property type="match status" value="1"/>
</dbReference>
<organism evidence="10 11">
    <name type="scientific">Paramecium tetraurelia</name>
    <dbReference type="NCBI Taxonomy" id="5888"/>
    <lineage>
        <taxon>Eukaryota</taxon>
        <taxon>Sar</taxon>
        <taxon>Alveolata</taxon>
        <taxon>Ciliophora</taxon>
        <taxon>Intramacronucleata</taxon>
        <taxon>Oligohymenophorea</taxon>
        <taxon>Peniculida</taxon>
        <taxon>Parameciidae</taxon>
        <taxon>Paramecium</taxon>
    </lineage>
</organism>
<dbReference type="Gene3D" id="1.10.3430.10">
    <property type="entry name" value="Ammonium transporter AmtB like domains"/>
    <property type="match status" value="1"/>
</dbReference>
<evidence type="ECO:0000256" key="1">
    <source>
        <dbReference type="ARBA" id="ARBA00004141"/>
    </source>
</evidence>
<feature type="transmembrane region" description="Helical" evidence="8">
    <location>
        <begin position="252"/>
        <end position="273"/>
    </location>
</feature>
<dbReference type="Pfam" id="PF00909">
    <property type="entry name" value="Ammonium_transp"/>
    <property type="match status" value="1"/>
</dbReference>
<dbReference type="RefSeq" id="XP_001435600.1">
    <property type="nucleotide sequence ID" value="XM_001435563.1"/>
</dbReference>
<feature type="transmembrane region" description="Helical" evidence="8">
    <location>
        <begin position="220"/>
        <end position="240"/>
    </location>
</feature>
<evidence type="ECO:0000256" key="2">
    <source>
        <dbReference type="ARBA" id="ARBA00005887"/>
    </source>
</evidence>
<feature type="transmembrane region" description="Helical" evidence="8">
    <location>
        <begin position="180"/>
        <end position="199"/>
    </location>
</feature>
<dbReference type="GeneID" id="5021382"/>
<gene>
    <name evidence="10" type="ORF">GSPATT00036986001</name>
</gene>
<dbReference type="eggNOG" id="KOG0682">
    <property type="taxonomic scope" value="Eukaryota"/>
</dbReference>
<feature type="transmembrane region" description="Helical" evidence="8">
    <location>
        <begin position="280"/>
        <end position="299"/>
    </location>
</feature>
<accession>A0CBN6</accession>
<dbReference type="FunFam" id="1.10.3430.10:FF:000008">
    <property type="entry name" value="Ammonium transporter"/>
    <property type="match status" value="1"/>
</dbReference>
<dbReference type="KEGG" id="ptm:GSPATT00036986001"/>
<dbReference type="STRING" id="5888.A0CBN6"/>
<feature type="transmembrane region" description="Helical" evidence="8">
    <location>
        <begin position="118"/>
        <end position="135"/>
    </location>
</feature>
<evidence type="ECO:0000313" key="11">
    <source>
        <dbReference type="Proteomes" id="UP000000600"/>
    </source>
</evidence>
<evidence type="ECO:0000259" key="9">
    <source>
        <dbReference type="Pfam" id="PF00909"/>
    </source>
</evidence>
<name>A0CBN6_PARTE</name>
<evidence type="ECO:0000256" key="6">
    <source>
        <dbReference type="ARBA" id="ARBA00023136"/>
    </source>
</evidence>
<reference evidence="10 11" key="1">
    <citation type="journal article" date="2006" name="Nature">
        <title>Global trends of whole-genome duplications revealed by the ciliate Paramecium tetraurelia.</title>
        <authorList>
            <consortium name="Genoscope"/>
            <person name="Aury J.-M."/>
            <person name="Jaillon O."/>
            <person name="Duret L."/>
            <person name="Noel B."/>
            <person name="Jubin C."/>
            <person name="Porcel B.M."/>
            <person name="Segurens B."/>
            <person name="Daubin V."/>
            <person name="Anthouard V."/>
            <person name="Aiach N."/>
            <person name="Arnaiz O."/>
            <person name="Billaut A."/>
            <person name="Beisson J."/>
            <person name="Blanc I."/>
            <person name="Bouhouche K."/>
            <person name="Camara F."/>
            <person name="Duharcourt S."/>
            <person name="Guigo R."/>
            <person name="Gogendeau D."/>
            <person name="Katinka M."/>
            <person name="Keller A.-M."/>
            <person name="Kissmehl R."/>
            <person name="Klotz C."/>
            <person name="Koll F."/>
            <person name="Le Moue A."/>
            <person name="Lepere C."/>
            <person name="Malinsky S."/>
            <person name="Nowacki M."/>
            <person name="Nowak J.K."/>
            <person name="Plattner H."/>
            <person name="Poulain J."/>
            <person name="Ruiz F."/>
            <person name="Serrano V."/>
            <person name="Zagulski M."/>
            <person name="Dessen P."/>
            <person name="Betermier M."/>
            <person name="Weissenbach J."/>
            <person name="Scarpelli C."/>
            <person name="Schachter V."/>
            <person name="Sperling L."/>
            <person name="Meyer E."/>
            <person name="Cohen J."/>
            <person name="Wincker P."/>
        </authorList>
    </citation>
    <scope>NUCLEOTIDE SEQUENCE [LARGE SCALE GENOMIC DNA]</scope>
    <source>
        <strain evidence="10 11">Stock d4-2</strain>
    </source>
</reference>
<feature type="transmembrane region" description="Helical" evidence="8">
    <location>
        <begin position="142"/>
        <end position="160"/>
    </location>
</feature>
<comment type="subcellular location">
    <subcellularLocation>
        <location evidence="1">Membrane</location>
        <topology evidence="1">Multi-pass membrane protein</topology>
    </subcellularLocation>
</comment>
<keyword evidence="5 8" id="KW-1133">Transmembrane helix</keyword>
<dbReference type="EMBL" id="CT868058">
    <property type="protein sequence ID" value="CAK68203.1"/>
    <property type="molecule type" value="Genomic_DNA"/>
</dbReference>
<keyword evidence="4 8" id="KW-0812">Transmembrane</keyword>
<dbReference type="SUPFAM" id="SSF111352">
    <property type="entry name" value="Ammonium transporter"/>
    <property type="match status" value="1"/>
</dbReference>
<dbReference type="Proteomes" id="UP000000600">
    <property type="component" value="Unassembled WGS sequence"/>
</dbReference>
<dbReference type="GO" id="GO:0097272">
    <property type="term" value="P:ammonium homeostasis"/>
    <property type="evidence" value="ECO:0000318"/>
    <property type="project" value="GO_Central"/>
</dbReference>
<feature type="transmembrane region" description="Helical" evidence="8">
    <location>
        <begin position="32"/>
        <end position="52"/>
    </location>
</feature>
<keyword evidence="3" id="KW-0813">Transport</keyword>
<dbReference type="GO" id="GO:0005886">
    <property type="term" value="C:plasma membrane"/>
    <property type="evidence" value="ECO:0000318"/>
    <property type="project" value="GO_Central"/>
</dbReference>
<dbReference type="GO" id="GO:0008519">
    <property type="term" value="F:ammonium channel activity"/>
    <property type="evidence" value="ECO:0000318"/>
    <property type="project" value="GO_Central"/>
</dbReference>
<evidence type="ECO:0000256" key="7">
    <source>
        <dbReference type="ARBA" id="ARBA00023177"/>
    </source>
</evidence>
<dbReference type="InParanoid" id="A0CBN6"/>
<comment type="similarity">
    <text evidence="2">Belongs to the ammonia transporter channel (TC 1.A.11.2) family.</text>
</comment>
<feature type="transmembrane region" description="Helical" evidence="8">
    <location>
        <begin position="374"/>
        <end position="398"/>
    </location>
</feature>
<dbReference type="InterPro" id="IPR024041">
    <property type="entry name" value="NH4_transpt_AmtB-like_dom"/>
</dbReference>
<evidence type="ECO:0000256" key="8">
    <source>
        <dbReference type="SAM" id="Phobius"/>
    </source>
</evidence>
<evidence type="ECO:0000313" key="10">
    <source>
        <dbReference type="EMBL" id="CAK68203.1"/>
    </source>
</evidence>
<keyword evidence="6 8" id="KW-0472">Membrane</keyword>
<dbReference type="InterPro" id="IPR029020">
    <property type="entry name" value="Ammonium/urea_transptr"/>
</dbReference>
<keyword evidence="11" id="KW-1185">Reference proteome</keyword>
<sequence>MYLRPAINIFKAMDLAVAYRSIPAPSHPDIDWVMITSFSAQLTILGFAFIGSGAVRYKSVQSSVITVLLGSVITIFFFWLIGYGFAFGDEMGNQFIGFGKFAGAGYSAEFQKDDYSNFIHSTVGAVIVASLFGLGTLERSRYFSVSVCLAFITAILYPIALHWVQPTGWLNTIGFVDFAGASYIHLFGGILALVVSIFLKERRGKRGYVDPSIFLHHSQIYIGYGSFILTIAILIFVNGANSEGKFDKYNQGLIATNTIVASAFSALTSFFLYYQQTLKLSLIALSRGSVAGIVAISAMADDVRIWQSAFTGVLAGIVYIFLILVIKRSPIDDPAYTIASHLGPGLLGTILVGFLSLTHGLMTGHGFKQLGLQIVGIIVLVLWALFVALGLQAAAYWIPKSSIDVFKIHLFQEAQGIDISYGNQYFKHLLAEGEAIQLLDYQPEPTLLSNFPKRGVFEFSSN</sequence>
<evidence type="ECO:0000256" key="4">
    <source>
        <dbReference type="ARBA" id="ARBA00022692"/>
    </source>
</evidence>
<dbReference type="GO" id="GO:0072488">
    <property type="term" value="P:ammonium transmembrane transport"/>
    <property type="evidence" value="ECO:0000318"/>
    <property type="project" value="GO_Central"/>
</dbReference>
<dbReference type="PANTHER" id="PTHR11730">
    <property type="entry name" value="AMMONIUM TRANSPORTER"/>
    <property type="match status" value="1"/>
</dbReference>
<dbReference type="OrthoDB" id="411443at2759"/>
<keyword evidence="7" id="KW-0924">Ammonia transport</keyword>
<proteinExistence type="inferred from homology"/>
<feature type="domain" description="Ammonium transporter AmtB-like" evidence="9">
    <location>
        <begin position="32"/>
        <end position="392"/>
    </location>
</feature>
<dbReference type="AlphaFoldDB" id="A0CBN6"/>
<evidence type="ECO:0000256" key="3">
    <source>
        <dbReference type="ARBA" id="ARBA00022448"/>
    </source>
</evidence>
<evidence type="ECO:0000256" key="5">
    <source>
        <dbReference type="ARBA" id="ARBA00022989"/>
    </source>
</evidence>
<feature type="transmembrane region" description="Helical" evidence="8">
    <location>
        <begin position="305"/>
        <end position="326"/>
    </location>
</feature>
<dbReference type="HOGENOM" id="CLU_000445_33_1_1"/>